<dbReference type="EC" id="4.2.1.2" evidence="5"/>
<dbReference type="Gene3D" id="3.20.130.10">
    <property type="entry name" value="Fe-S hydro-lyase, tartrate dehydratase beta-type, catalytic domain"/>
    <property type="match status" value="1"/>
</dbReference>
<comment type="subunit">
    <text evidence="4">Homodimer.</text>
</comment>
<keyword evidence="11" id="KW-0456">Lyase</keyword>
<comment type="similarity">
    <text evidence="3">Belongs to the class-I fumarase family.</text>
</comment>
<evidence type="ECO:0000256" key="7">
    <source>
        <dbReference type="ARBA" id="ARBA00022532"/>
    </source>
</evidence>
<keyword evidence="7" id="KW-0816">Tricarboxylic acid cycle</keyword>
<dbReference type="GO" id="GO:0046872">
    <property type="term" value="F:metal ion binding"/>
    <property type="evidence" value="ECO:0007669"/>
    <property type="project" value="UniProtKB-KW"/>
</dbReference>
<evidence type="ECO:0000256" key="10">
    <source>
        <dbReference type="ARBA" id="ARBA00023014"/>
    </source>
</evidence>
<dbReference type="PANTHER" id="PTHR30389">
    <property type="entry name" value="FUMARATE HYDRATASE-RELATED"/>
    <property type="match status" value="1"/>
</dbReference>
<name>A0A2A9MI19_BESBE</name>
<dbReference type="OrthoDB" id="411469at2759"/>
<accession>A0A2A9MI19</accession>
<keyword evidence="15" id="KW-1185">Reference proteome</keyword>
<protein>
    <recommendedName>
        <fullName evidence="5">fumarate hydratase</fullName>
        <ecNumber evidence="5">4.2.1.2</ecNumber>
    </recommendedName>
</protein>
<comment type="cofactor">
    <cofactor evidence="1">
        <name>[4Fe-4S] cluster</name>
        <dbReference type="ChEBI" id="CHEBI:49883"/>
    </cofactor>
</comment>
<organism evidence="14 15">
    <name type="scientific">Besnoitia besnoiti</name>
    <name type="common">Apicomplexan protozoan</name>
    <dbReference type="NCBI Taxonomy" id="94643"/>
    <lineage>
        <taxon>Eukaryota</taxon>
        <taxon>Sar</taxon>
        <taxon>Alveolata</taxon>
        <taxon>Apicomplexa</taxon>
        <taxon>Conoidasida</taxon>
        <taxon>Coccidia</taxon>
        <taxon>Eucoccidiorida</taxon>
        <taxon>Eimeriorina</taxon>
        <taxon>Sarcocystidae</taxon>
        <taxon>Besnoitia</taxon>
    </lineage>
</organism>
<comment type="pathway">
    <text evidence="2">Carbohydrate metabolism; tricarboxylic acid cycle; (S)-malate from fumarate: step 1/1.</text>
</comment>
<evidence type="ECO:0000256" key="8">
    <source>
        <dbReference type="ARBA" id="ARBA00022723"/>
    </source>
</evidence>
<sequence>MFSALASCRLRAPGLASRRLLTSRAALSSMSCSACPALAKSGACVGRDCRPAGQTRDFSSAPPAAPVFEYKKVFDCVRPTEQKFKRLDDLSELVKTVKVPGFEKPFLQVSPELLTKLSKYAFEEIAFFLRSSHLASLRKILDDPEASENDRFVALTLLKNANIAAARVFPGCQDTGTAIVMGKKGANVLTDGYDEKAIFKGVFEAYTQNNLRYSQVAPKDMFTEYNTRTNLPADVTLLSTAGDAYELLFVAKGGGSANKTFLYQQTKALLNPTSLYSFLEQNVKTIGTSACPPYHLAIVIGGLSAEQTLKTVKLASCRYLDGLPTDGEGSSYAFRDLEWEEKILKMTREIGIGAQFGGKYFCHDVRVIRLPRHGASCPVAIGVSCSADRQIVTRIQPDGVFVEELEENPARFLPEVTEEDLKAHKGDAAGGHAVKIDLNKPMKEVLAELSRHGTATRLSLSGTMIVARDIAHAKLLERLEKEGDLPDYVKNHPIYYAGPAKTPEGCVSGSFGPTTAGRMDVYVDRFMEKGGSMITLAKGNRSKAVTQACKKHGGFYLGSIGGPAAVLGRDCIKKVEVLEYPELGMEAVWKIEVEDFPAFIVVDDKGHDFYSKWLA</sequence>
<keyword evidence="10" id="KW-0411">Iron-sulfur</keyword>
<dbReference type="RefSeq" id="XP_029220853.1">
    <property type="nucleotide sequence ID" value="XM_029363487.1"/>
</dbReference>
<evidence type="ECO:0000256" key="9">
    <source>
        <dbReference type="ARBA" id="ARBA00023004"/>
    </source>
</evidence>
<evidence type="ECO:0000313" key="14">
    <source>
        <dbReference type="EMBL" id="PFH36844.1"/>
    </source>
</evidence>
<dbReference type="GeneID" id="40309966"/>
<evidence type="ECO:0000256" key="6">
    <source>
        <dbReference type="ARBA" id="ARBA00022485"/>
    </source>
</evidence>
<feature type="domain" description="Fe-S hydro-lyase tartrate dehydratase alpha-type catalytic" evidence="12">
    <location>
        <begin position="118"/>
        <end position="392"/>
    </location>
</feature>
<keyword evidence="6" id="KW-0004">4Fe-4S</keyword>
<dbReference type="Pfam" id="PF05681">
    <property type="entry name" value="Fumerase"/>
    <property type="match status" value="1"/>
</dbReference>
<evidence type="ECO:0000259" key="12">
    <source>
        <dbReference type="Pfam" id="PF05681"/>
    </source>
</evidence>
<dbReference type="InterPro" id="IPR051208">
    <property type="entry name" value="Class-I_Fumarase/Tartrate_DH"/>
</dbReference>
<dbReference type="InterPro" id="IPR004647">
    <property type="entry name" value="Fe-S_hydro-lyase_TtdB-typ_cat"/>
</dbReference>
<evidence type="ECO:0000313" key="15">
    <source>
        <dbReference type="Proteomes" id="UP000224006"/>
    </source>
</evidence>
<dbReference type="InterPro" id="IPR011167">
    <property type="entry name" value="Fe_dep_fumarate_hydratase"/>
</dbReference>
<dbReference type="InterPro" id="IPR004646">
    <property type="entry name" value="Fe-S_hydro-lyase_TtdA-typ_cat"/>
</dbReference>
<dbReference type="EMBL" id="NWUJ01000003">
    <property type="protein sequence ID" value="PFH36844.1"/>
    <property type="molecule type" value="Genomic_DNA"/>
</dbReference>
<dbReference type="STRING" id="94643.A0A2A9MI19"/>
<reference evidence="14 15" key="1">
    <citation type="submission" date="2017-09" db="EMBL/GenBank/DDBJ databases">
        <title>Genome sequencing of Besnoitia besnoiti strain Bb-Ger1.</title>
        <authorList>
            <person name="Schares G."/>
            <person name="Venepally P."/>
            <person name="Lorenzi H.A."/>
        </authorList>
    </citation>
    <scope>NUCLEOTIDE SEQUENCE [LARGE SCALE GENOMIC DNA]</scope>
    <source>
        <strain evidence="14 15">Bb-Ger1</strain>
    </source>
</reference>
<evidence type="ECO:0000256" key="3">
    <source>
        <dbReference type="ARBA" id="ARBA00008876"/>
    </source>
</evidence>
<dbReference type="AlphaFoldDB" id="A0A2A9MI19"/>
<dbReference type="NCBIfam" id="TIGR00723">
    <property type="entry name" value="ttdB_fumA_fumB"/>
    <property type="match status" value="1"/>
</dbReference>
<evidence type="ECO:0000256" key="4">
    <source>
        <dbReference type="ARBA" id="ARBA00011738"/>
    </source>
</evidence>
<dbReference type="Proteomes" id="UP000224006">
    <property type="component" value="Chromosome III"/>
</dbReference>
<evidence type="ECO:0000259" key="13">
    <source>
        <dbReference type="Pfam" id="PF05683"/>
    </source>
</evidence>
<dbReference type="SUPFAM" id="SSF117457">
    <property type="entry name" value="FumA C-terminal domain-like"/>
    <property type="match status" value="1"/>
</dbReference>
<dbReference type="KEGG" id="bbes:BESB_050360"/>
<dbReference type="PANTHER" id="PTHR30389:SF0">
    <property type="entry name" value="FUMARATE HYDRATASE CLASS I, AEROBIC"/>
    <property type="match status" value="1"/>
</dbReference>
<dbReference type="GO" id="GO:0051539">
    <property type="term" value="F:4 iron, 4 sulfur cluster binding"/>
    <property type="evidence" value="ECO:0007669"/>
    <property type="project" value="UniProtKB-KW"/>
</dbReference>
<evidence type="ECO:0000256" key="1">
    <source>
        <dbReference type="ARBA" id="ARBA00001966"/>
    </source>
</evidence>
<gene>
    <name evidence="14" type="ORF">BESB_050360</name>
</gene>
<comment type="caution">
    <text evidence="14">The sequence shown here is derived from an EMBL/GenBank/DDBJ whole genome shotgun (WGS) entry which is preliminary data.</text>
</comment>
<dbReference type="PIRSF" id="PIRSF001394">
    <property type="entry name" value="Fe_dep_fumar_hy"/>
    <property type="match status" value="1"/>
</dbReference>
<keyword evidence="8" id="KW-0479">Metal-binding</keyword>
<proteinExistence type="inferred from homology"/>
<dbReference type="Pfam" id="PF05683">
    <property type="entry name" value="Fumerase_C"/>
    <property type="match status" value="1"/>
</dbReference>
<dbReference type="GO" id="GO:0004333">
    <property type="term" value="F:fumarate hydratase activity"/>
    <property type="evidence" value="ECO:0007669"/>
    <property type="project" value="UniProtKB-EC"/>
</dbReference>
<dbReference type="VEuPathDB" id="ToxoDB:BESB_050360"/>
<evidence type="ECO:0000256" key="5">
    <source>
        <dbReference type="ARBA" id="ARBA00012921"/>
    </source>
</evidence>
<feature type="domain" description="Fe-S hydro-lyase tartrate dehydratase beta-type catalytic" evidence="13">
    <location>
        <begin position="399"/>
        <end position="613"/>
    </location>
</feature>
<evidence type="ECO:0000256" key="11">
    <source>
        <dbReference type="ARBA" id="ARBA00023239"/>
    </source>
</evidence>
<keyword evidence="9" id="KW-0408">Iron</keyword>
<dbReference type="GO" id="GO:0006099">
    <property type="term" value="P:tricarboxylic acid cycle"/>
    <property type="evidence" value="ECO:0007669"/>
    <property type="project" value="UniProtKB-KW"/>
</dbReference>
<evidence type="ECO:0000256" key="2">
    <source>
        <dbReference type="ARBA" id="ARBA00004859"/>
    </source>
</evidence>
<dbReference type="InterPro" id="IPR036660">
    <property type="entry name" value="Fe-S_hydroAse_TtdB_cat_sf"/>
</dbReference>